<keyword evidence="3" id="KW-0677">Repeat</keyword>
<evidence type="ECO:0000256" key="4">
    <source>
        <dbReference type="ARBA" id="ARBA00023315"/>
    </source>
</evidence>
<dbReference type="SUPFAM" id="SSF51161">
    <property type="entry name" value="Trimeric LpxA-like enzymes"/>
    <property type="match status" value="1"/>
</dbReference>
<accession>A0ABT6V553</accession>
<sequence length="189" mass="20726">MGLFSRIKQLCFVTFRIKKYEFLSDCKRVFGKPNLFYPLLLKGNGKIHFGNNVQIGVVSSPYFFSGYTYLEARNENSEINIGNNVAINNAFSIVCFSKVTIKDNVLIGGNCTIIDNDGHDLNIDKRNEGNPDSFPVYIGENVFIGSNVSILKGVEIGDNSVIGNGSVVTKNIPKNVVAAGNPAKVIRNL</sequence>
<dbReference type="EMBL" id="JASCRZ010000001">
    <property type="protein sequence ID" value="MDI5893365.1"/>
    <property type="molecule type" value="Genomic_DNA"/>
</dbReference>
<dbReference type="RefSeq" id="WP_099714629.1">
    <property type="nucleotide sequence ID" value="NZ_JASCRZ010000001.1"/>
</dbReference>
<reference evidence="5 6" key="1">
    <citation type="submission" date="2023-04" db="EMBL/GenBank/DDBJ databases">
        <title>Two novel species of Flavobacterium.</title>
        <authorList>
            <person name="Liu Q."/>
            <person name="Xin Y.-H."/>
        </authorList>
    </citation>
    <scope>NUCLEOTIDE SEQUENCE [LARGE SCALE GENOMIC DNA]</scope>
    <source>
        <strain evidence="5 6">LB1P51</strain>
    </source>
</reference>
<organism evidence="5 6">
    <name type="scientific">Flavobacterium algoritolerans</name>
    <dbReference type="NCBI Taxonomy" id="3041254"/>
    <lineage>
        <taxon>Bacteria</taxon>
        <taxon>Pseudomonadati</taxon>
        <taxon>Bacteroidota</taxon>
        <taxon>Flavobacteriia</taxon>
        <taxon>Flavobacteriales</taxon>
        <taxon>Flavobacteriaceae</taxon>
        <taxon>Flavobacterium</taxon>
    </lineage>
</organism>
<dbReference type="CDD" id="cd04647">
    <property type="entry name" value="LbH_MAT_like"/>
    <property type="match status" value="1"/>
</dbReference>
<keyword evidence="6" id="KW-1185">Reference proteome</keyword>
<evidence type="ECO:0000256" key="1">
    <source>
        <dbReference type="ARBA" id="ARBA00007274"/>
    </source>
</evidence>
<dbReference type="PANTHER" id="PTHR23416:SF23">
    <property type="entry name" value="ACETYLTRANSFERASE C18B11.09C-RELATED"/>
    <property type="match status" value="1"/>
</dbReference>
<dbReference type="InterPro" id="IPR018357">
    <property type="entry name" value="Hexapep_transf_CS"/>
</dbReference>
<comment type="similarity">
    <text evidence="1">Belongs to the transferase hexapeptide repeat family.</text>
</comment>
<evidence type="ECO:0000256" key="3">
    <source>
        <dbReference type="ARBA" id="ARBA00022737"/>
    </source>
</evidence>
<dbReference type="EC" id="2.3.1.-" evidence="5"/>
<keyword evidence="4 5" id="KW-0012">Acyltransferase</keyword>
<dbReference type="GO" id="GO:0016746">
    <property type="term" value="F:acyltransferase activity"/>
    <property type="evidence" value="ECO:0007669"/>
    <property type="project" value="UniProtKB-KW"/>
</dbReference>
<dbReference type="InterPro" id="IPR011004">
    <property type="entry name" value="Trimer_LpxA-like_sf"/>
</dbReference>
<evidence type="ECO:0000313" key="5">
    <source>
        <dbReference type="EMBL" id="MDI5893365.1"/>
    </source>
</evidence>
<dbReference type="InterPro" id="IPR051159">
    <property type="entry name" value="Hexapeptide_acetyltransf"/>
</dbReference>
<dbReference type="Pfam" id="PF14602">
    <property type="entry name" value="Hexapep_2"/>
    <property type="match status" value="2"/>
</dbReference>
<gene>
    <name evidence="5" type="ORF">QLS65_00530</name>
</gene>
<dbReference type="PANTHER" id="PTHR23416">
    <property type="entry name" value="SIALIC ACID SYNTHASE-RELATED"/>
    <property type="match status" value="1"/>
</dbReference>
<name>A0ABT6V553_9FLAO</name>
<proteinExistence type="inferred from homology"/>
<evidence type="ECO:0000256" key="2">
    <source>
        <dbReference type="ARBA" id="ARBA00022679"/>
    </source>
</evidence>
<evidence type="ECO:0000313" key="6">
    <source>
        <dbReference type="Proteomes" id="UP001243403"/>
    </source>
</evidence>
<dbReference type="Proteomes" id="UP001243403">
    <property type="component" value="Unassembled WGS sequence"/>
</dbReference>
<dbReference type="Gene3D" id="2.160.10.10">
    <property type="entry name" value="Hexapeptide repeat proteins"/>
    <property type="match status" value="1"/>
</dbReference>
<dbReference type="InterPro" id="IPR001451">
    <property type="entry name" value="Hexapep"/>
</dbReference>
<protein>
    <submittedName>
        <fullName evidence="5">Acyltransferase</fullName>
        <ecNumber evidence="5">2.3.1.-</ecNumber>
    </submittedName>
</protein>
<keyword evidence="2 5" id="KW-0808">Transferase</keyword>
<dbReference type="PROSITE" id="PS00101">
    <property type="entry name" value="HEXAPEP_TRANSFERASES"/>
    <property type="match status" value="1"/>
</dbReference>
<comment type="caution">
    <text evidence="5">The sequence shown here is derived from an EMBL/GenBank/DDBJ whole genome shotgun (WGS) entry which is preliminary data.</text>
</comment>